<dbReference type="GO" id="GO:0003700">
    <property type="term" value="F:DNA-binding transcription factor activity"/>
    <property type="evidence" value="ECO:0007669"/>
    <property type="project" value="InterPro"/>
</dbReference>
<dbReference type="SUPFAM" id="SSF46785">
    <property type="entry name" value="Winged helix' DNA-binding domain"/>
    <property type="match status" value="1"/>
</dbReference>
<organism evidence="9 11">
    <name type="scientific">Acinetobacter baumannii</name>
    <dbReference type="NCBI Taxonomy" id="470"/>
    <lineage>
        <taxon>Bacteria</taxon>
        <taxon>Pseudomonadati</taxon>
        <taxon>Pseudomonadota</taxon>
        <taxon>Gammaproteobacteria</taxon>
        <taxon>Moraxellales</taxon>
        <taxon>Moraxellaceae</taxon>
        <taxon>Acinetobacter</taxon>
        <taxon>Acinetobacter calcoaceticus/baumannii complex</taxon>
    </lineage>
</organism>
<sequence length="306" mass="34353">MNSRNPLEDRFSGIVTFIAVVETGSFSGAAFRMNLTRSAIAKSISKLEQRLGLRLFHRTTRQQSLTHEGGIYYEHCLGMLNDINALESELRDGQVGPEGKIRISCPVLFGRRCVAPVLRILTRLHPKILFETEFSDRVIDILAEGFDLAIRIGPVADSTSLIAKKIAVQRMAIFASPQYLKQFGTPISIEDLYQHQGILYGRASHIQPWTIRDHKDALVNIILPSKEVYDDLQVIADSAIENGGLAWLPNWLGAPYVETGQLTLVMDSERVQPIDIHVVWPKTKYLPHRTRLLIDSLAEQVPVMMG</sequence>
<dbReference type="InterPro" id="IPR036388">
    <property type="entry name" value="WH-like_DNA-bd_sf"/>
</dbReference>
<evidence type="ECO:0000313" key="6">
    <source>
        <dbReference type="EMBL" id="KQD14357.1"/>
    </source>
</evidence>
<dbReference type="PANTHER" id="PTHR30537">
    <property type="entry name" value="HTH-TYPE TRANSCRIPTIONAL REGULATOR"/>
    <property type="match status" value="1"/>
</dbReference>
<comment type="similarity">
    <text evidence="1">Belongs to the LysR transcriptional regulatory family.</text>
</comment>
<protein>
    <submittedName>
        <fullName evidence="9">LysR family transcriptional regulator</fullName>
    </submittedName>
</protein>
<accession>A0A429LMK8</accession>
<name>A0A429LMK8_ACIBA</name>
<dbReference type="FunFam" id="1.10.10.10:FF:000001">
    <property type="entry name" value="LysR family transcriptional regulator"/>
    <property type="match status" value="1"/>
</dbReference>
<dbReference type="PANTHER" id="PTHR30537:SF5">
    <property type="entry name" value="HTH-TYPE TRANSCRIPTIONAL ACTIVATOR TTDR-RELATED"/>
    <property type="match status" value="1"/>
</dbReference>
<dbReference type="EMBL" id="JARTMM010000051">
    <property type="protein sequence ID" value="MDK4882576.1"/>
    <property type="molecule type" value="Genomic_DNA"/>
</dbReference>
<dbReference type="EMBL" id="JARTMM020000001">
    <property type="protein sequence ID" value="MEC5496730.1"/>
    <property type="molecule type" value="Genomic_DNA"/>
</dbReference>
<dbReference type="Proteomes" id="UP001174156">
    <property type="component" value="Unassembled WGS sequence"/>
</dbReference>
<dbReference type="GO" id="GO:0003677">
    <property type="term" value="F:DNA binding"/>
    <property type="evidence" value="ECO:0007669"/>
    <property type="project" value="UniProtKB-KW"/>
</dbReference>
<evidence type="ECO:0000256" key="2">
    <source>
        <dbReference type="ARBA" id="ARBA00023015"/>
    </source>
</evidence>
<dbReference type="EMBL" id="LLFE01000010">
    <property type="protein sequence ID" value="KQD22082.1"/>
    <property type="molecule type" value="Genomic_DNA"/>
</dbReference>
<evidence type="ECO:0000313" key="8">
    <source>
        <dbReference type="EMBL" id="MDK4882576.1"/>
    </source>
</evidence>
<evidence type="ECO:0000256" key="1">
    <source>
        <dbReference type="ARBA" id="ARBA00009437"/>
    </source>
</evidence>
<evidence type="ECO:0000313" key="11">
    <source>
        <dbReference type="Proteomes" id="UP001174156"/>
    </source>
</evidence>
<dbReference type="PRINTS" id="PR00039">
    <property type="entry name" value="HTHLYSR"/>
</dbReference>
<reference evidence="9 11" key="2">
    <citation type="journal article" date="2023" name="Nat. Commun.">
        <title>Genomic dissection of endemic carbapenem resistance reveals metallo-beta-lactamase dissemination through clonal, plasmid and integron transfer.</title>
        <authorList>
            <person name="Macesic N."/>
            <person name="Hawkey J."/>
            <person name="Vezina B."/>
            <person name="Wisniewski J.A."/>
            <person name="Cottingham H."/>
            <person name="Blakeway L.V."/>
            <person name="Harshegyi T."/>
            <person name="Pragastis K."/>
            <person name="Badoordeen G.Z."/>
            <person name="Dennison A."/>
            <person name="Spelman D.W."/>
            <person name="Jenney A.W.J."/>
            <person name="Peleg A.Y."/>
        </authorList>
    </citation>
    <scope>NUCLEOTIDE SEQUENCE [LARGE SCALE GENOMIC DNA]</scope>
    <source>
        <strain evidence="9 11">CPO519</strain>
    </source>
</reference>
<dbReference type="Pfam" id="PF00126">
    <property type="entry name" value="HTH_1"/>
    <property type="match status" value="1"/>
</dbReference>
<dbReference type="RefSeq" id="WP_001088578.1">
    <property type="nucleotide sequence ID" value="NZ_AP024802.1"/>
</dbReference>
<reference evidence="6 10" key="1">
    <citation type="submission" date="2015-10" db="EMBL/GenBank/DDBJ databases">
        <title>The utility of whole genome sequencing in characterizing Acinetobacter epidemiology and analyzing hospital outbreaks.</title>
        <authorList>
            <person name="Ozer E.A."/>
            <person name="Fitzpatrick M.A."/>
            <person name="Hauser A.R."/>
        </authorList>
    </citation>
    <scope>NUCLEOTIDE SEQUENCE [LARGE SCALE GENOMIC DNA]</scope>
    <source>
        <strain evidence="6 10">ABBL059</strain>
    </source>
</reference>
<dbReference type="Pfam" id="PF03466">
    <property type="entry name" value="LysR_substrate"/>
    <property type="match status" value="1"/>
</dbReference>
<feature type="domain" description="HTH lysR-type" evidence="5">
    <location>
        <begin position="9"/>
        <end position="66"/>
    </location>
</feature>
<dbReference type="AlphaFoldDB" id="A0A429LMK8"/>
<dbReference type="InterPro" id="IPR058163">
    <property type="entry name" value="LysR-type_TF_proteobact-type"/>
</dbReference>
<reference evidence="8" key="3">
    <citation type="submission" date="2023-01" db="EMBL/GenBank/DDBJ databases">
        <title>Genomic dissection of endemic carbapenem resistance: metallo-beta-lactamase gene dissemination through clonal, plasmid and integron transfer pathways.</title>
        <authorList>
            <person name="Macesic N."/>
        </authorList>
    </citation>
    <scope>NUCLEOTIDE SEQUENCE</scope>
    <source>
        <strain evidence="8">CPO519</strain>
    </source>
</reference>
<dbReference type="CDD" id="cd08475">
    <property type="entry name" value="PBP2_CrgA_like_6"/>
    <property type="match status" value="1"/>
</dbReference>
<keyword evidence="4" id="KW-0804">Transcription</keyword>
<proteinExistence type="inferred from homology"/>
<evidence type="ECO:0000313" key="9">
    <source>
        <dbReference type="EMBL" id="MEC5496730.1"/>
    </source>
</evidence>
<comment type="caution">
    <text evidence="9">The sequence shown here is derived from an EMBL/GenBank/DDBJ whole genome shotgun (WGS) entry which is preliminary data.</text>
</comment>
<gene>
    <name evidence="7" type="ORF">APD06_01670</name>
    <name evidence="6" type="ORF">APD06_05455</name>
    <name evidence="9" type="ORF">P9867_009565</name>
    <name evidence="8" type="ORF">P9867_12980</name>
</gene>
<dbReference type="Proteomes" id="UP000051322">
    <property type="component" value="Unassembled WGS sequence"/>
</dbReference>
<dbReference type="PROSITE" id="PS50931">
    <property type="entry name" value="HTH_LYSR"/>
    <property type="match status" value="1"/>
</dbReference>
<dbReference type="InterPro" id="IPR005119">
    <property type="entry name" value="LysR_subst-bd"/>
</dbReference>
<dbReference type="SUPFAM" id="SSF53850">
    <property type="entry name" value="Periplasmic binding protein-like II"/>
    <property type="match status" value="1"/>
</dbReference>
<evidence type="ECO:0000256" key="3">
    <source>
        <dbReference type="ARBA" id="ARBA00023125"/>
    </source>
</evidence>
<evidence type="ECO:0000259" key="5">
    <source>
        <dbReference type="PROSITE" id="PS50931"/>
    </source>
</evidence>
<evidence type="ECO:0000313" key="7">
    <source>
        <dbReference type="EMBL" id="KQD22082.1"/>
    </source>
</evidence>
<keyword evidence="3" id="KW-0238">DNA-binding</keyword>
<evidence type="ECO:0000313" key="10">
    <source>
        <dbReference type="Proteomes" id="UP000051322"/>
    </source>
</evidence>
<dbReference type="InterPro" id="IPR000847">
    <property type="entry name" value="LysR_HTH_N"/>
</dbReference>
<dbReference type="EMBL" id="LLFE01000130">
    <property type="protein sequence ID" value="KQD14357.1"/>
    <property type="molecule type" value="Genomic_DNA"/>
</dbReference>
<keyword evidence="2" id="KW-0805">Transcription regulation</keyword>
<dbReference type="InterPro" id="IPR036390">
    <property type="entry name" value="WH_DNA-bd_sf"/>
</dbReference>
<dbReference type="Gene3D" id="1.10.10.10">
    <property type="entry name" value="Winged helix-like DNA-binding domain superfamily/Winged helix DNA-binding domain"/>
    <property type="match status" value="1"/>
</dbReference>
<evidence type="ECO:0000256" key="4">
    <source>
        <dbReference type="ARBA" id="ARBA00023163"/>
    </source>
</evidence>
<dbReference type="Gene3D" id="3.40.190.290">
    <property type="match status" value="1"/>
</dbReference>
<reference evidence="9" key="4">
    <citation type="submission" date="2024-01" db="EMBL/GenBank/DDBJ databases">
        <authorList>
            <person name="Macesic N."/>
        </authorList>
    </citation>
    <scope>NUCLEOTIDE SEQUENCE</scope>
    <source>
        <strain evidence="9">CPO519</strain>
    </source>
</reference>